<feature type="chain" id="PRO_5019866108" evidence="1">
    <location>
        <begin position="24"/>
        <end position="99"/>
    </location>
</feature>
<evidence type="ECO:0000313" key="2">
    <source>
        <dbReference type="EMBL" id="RZF38974.1"/>
    </source>
</evidence>
<dbReference type="OrthoDB" id="7779135at2759"/>
<reference evidence="2 3" key="1">
    <citation type="journal article" date="2017" name="Gigascience">
        <title>Genome sequence of the small brown planthopper, Laodelphax striatellus.</title>
        <authorList>
            <person name="Zhu J."/>
            <person name="Jiang F."/>
            <person name="Wang X."/>
            <person name="Yang P."/>
            <person name="Bao Y."/>
            <person name="Zhao W."/>
            <person name="Wang W."/>
            <person name="Lu H."/>
            <person name="Wang Q."/>
            <person name="Cui N."/>
            <person name="Li J."/>
            <person name="Chen X."/>
            <person name="Luo L."/>
            <person name="Yu J."/>
            <person name="Kang L."/>
            <person name="Cui F."/>
        </authorList>
    </citation>
    <scope>NUCLEOTIDE SEQUENCE [LARGE SCALE GENOMIC DNA]</scope>
    <source>
        <strain evidence="2">Lst14</strain>
    </source>
</reference>
<gene>
    <name evidence="2" type="ORF">LSTR_LSTR003717</name>
</gene>
<evidence type="ECO:0000256" key="1">
    <source>
        <dbReference type="SAM" id="SignalP"/>
    </source>
</evidence>
<protein>
    <submittedName>
        <fullName evidence="2">Uncharacterized protein</fullName>
    </submittedName>
</protein>
<dbReference type="AlphaFoldDB" id="A0A482WZL4"/>
<accession>A0A482WZL4</accession>
<proteinExistence type="predicted"/>
<organism evidence="2 3">
    <name type="scientific">Laodelphax striatellus</name>
    <name type="common">Small brown planthopper</name>
    <name type="synonym">Delphax striatella</name>
    <dbReference type="NCBI Taxonomy" id="195883"/>
    <lineage>
        <taxon>Eukaryota</taxon>
        <taxon>Metazoa</taxon>
        <taxon>Ecdysozoa</taxon>
        <taxon>Arthropoda</taxon>
        <taxon>Hexapoda</taxon>
        <taxon>Insecta</taxon>
        <taxon>Pterygota</taxon>
        <taxon>Neoptera</taxon>
        <taxon>Paraneoptera</taxon>
        <taxon>Hemiptera</taxon>
        <taxon>Auchenorrhyncha</taxon>
        <taxon>Fulgoroidea</taxon>
        <taxon>Delphacidae</taxon>
        <taxon>Criomorphinae</taxon>
        <taxon>Laodelphax</taxon>
    </lineage>
</organism>
<keyword evidence="1" id="KW-0732">Signal</keyword>
<keyword evidence="3" id="KW-1185">Reference proteome</keyword>
<evidence type="ECO:0000313" key="3">
    <source>
        <dbReference type="Proteomes" id="UP000291343"/>
    </source>
</evidence>
<comment type="caution">
    <text evidence="2">The sequence shown here is derived from an EMBL/GenBank/DDBJ whole genome shotgun (WGS) entry which is preliminary data.</text>
</comment>
<name>A0A482WZL4_LAOST</name>
<feature type="signal peptide" evidence="1">
    <location>
        <begin position="1"/>
        <end position="23"/>
    </location>
</feature>
<sequence>MSTYKLFILIAICIAALLSMVSAQGFDYLGGYFSQALQRDQRANRGPVLFPTNPPGTETSGVRVGASGYGFVPPGGATGPIVGVLPGAGPNIGHGINYW</sequence>
<dbReference type="EMBL" id="QKKF02020956">
    <property type="protein sequence ID" value="RZF38974.1"/>
    <property type="molecule type" value="Genomic_DNA"/>
</dbReference>
<dbReference type="STRING" id="195883.A0A482WZL4"/>
<dbReference type="InParanoid" id="A0A482WZL4"/>
<dbReference type="Proteomes" id="UP000291343">
    <property type="component" value="Unassembled WGS sequence"/>
</dbReference>